<dbReference type="InterPro" id="IPR051289">
    <property type="entry name" value="LAGLIDADG_Endonuclease"/>
</dbReference>
<dbReference type="AlphaFoldDB" id="A0A1F5N8S4"/>
<feature type="domain" description="Homing endonuclease LAGLIDADG" evidence="1">
    <location>
        <begin position="33"/>
        <end position="139"/>
    </location>
</feature>
<comment type="caution">
    <text evidence="2">The sequence shown here is derived from an EMBL/GenBank/DDBJ whole genome shotgun (WGS) entry which is preliminary data.</text>
</comment>
<dbReference type="PANTHER" id="PTHR36181:SF2">
    <property type="entry name" value="INTRON-ENCODED ENDONUCLEASE AI3-RELATED"/>
    <property type="match status" value="1"/>
</dbReference>
<dbReference type="EMBL" id="MFEH01000002">
    <property type="protein sequence ID" value="OGE74045.1"/>
    <property type="molecule type" value="Genomic_DNA"/>
</dbReference>
<evidence type="ECO:0000313" key="2">
    <source>
        <dbReference type="EMBL" id="OGE74045.1"/>
    </source>
</evidence>
<name>A0A1F5N8S4_9BACT</name>
<organism evidence="2 3">
    <name type="scientific">Candidatus Doudnabacteria bacterium RIFCSPHIGHO2_01_FULL_41_86</name>
    <dbReference type="NCBI Taxonomy" id="1817821"/>
    <lineage>
        <taxon>Bacteria</taxon>
        <taxon>Candidatus Doudnaibacteriota</taxon>
    </lineage>
</organism>
<evidence type="ECO:0000313" key="3">
    <source>
        <dbReference type="Proteomes" id="UP000177610"/>
    </source>
</evidence>
<proteinExistence type="predicted"/>
<evidence type="ECO:0000259" key="1">
    <source>
        <dbReference type="Pfam" id="PF00961"/>
    </source>
</evidence>
<protein>
    <recommendedName>
        <fullName evidence="1">Homing endonuclease LAGLIDADG domain-containing protein</fullName>
    </recommendedName>
</protein>
<accession>A0A1F5N8S4</accession>
<dbReference type="InterPro" id="IPR004860">
    <property type="entry name" value="LAGLIDADG_dom"/>
</dbReference>
<dbReference type="InterPro" id="IPR027434">
    <property type="entry name" value="Homing_endonucl"/>
</dbReference>
<dbReference type="PANTHER" id="PTHR36181">
    <property type="entry name" value="INTRON-ENCODED ENDONUCLEASE AI3-RELATED"/>
    <property type="match status" value="1"/>
</dbReference>
<reference evidence="2 3" key="1">
    <citation type="journal article" date="2016" name="Nat. Commun.">
        <title>Thousands of microbial genomes shed light on interconnected biogeochemical processes in an aquifer system.</title>
        <authorList>
            <person name="Anantharaman K."/>
            <person name="Brown C.T."/>
            <person name="Hug L.A."/>
            <person name="Sharon I."/>
            <person name="Castelle C.J."/>
            <person name="Probst A.J."/>
            <person name="Thomas B.C."/>
            <person name="Singh A."/>
            <person name="Wilkins M.J."/>
            <person name="Karaoz U."/>
            <person name="Brodie E.L."/>
            <person name="Williams K.H."/>
            <person name="Hubbard S.S."/>
            <person name="Banfield J.F."/>
        </authorList>
    </citation>
    <scope>NUCLEOTIDE SEQUENCE [LARGE SCALE GENOMIC DNA]</scope>
</reference>
<dbReference type="Proteomes" id="UP000177610">
    <property type="component" value="Unassembled WGS sequence"/>
</dbReference>
<dbReference type="SUPFAM" id="SSF55608">
    <property type="entry name" value="Homing endonucleases"/>
    <property type="match status" value="1"/>
</dbReference>
<sequence>MENLKVLRSQLRHSKLGLKSSRRTKPMVSDDYIVGLTDGEGCFYVLIKSPLNKGGGGRVTLNFFIKVQEQDKAMLDKVRNSLGCGAVYFQPESRENHSQCYRYTVNTHRAILDVIIPFFRKHQLQSYSKKKSFELFCKIAKLVEMGKHHSKFGLDRIRLLKSQMNLRTRVAR</sequence>
<dbReference type="GO" id="GO:0004519">
    <property type="term" value="F:endonuclease activity"/>
    <property type="evidence" value="ECO:0007669"/>
    <property type="project" value="InterPro"/>
</dbReference>
<gene>
    <name evidence="2" type="ORF">A2717_00740</name>
</gene>
<dbReference type="Pfam" id="PF00961">
    <property type="entry name" value="LAGLIDADG_1"/>
    <property type="match status" value="1"/>
</dbReference>
<dbReference type="Gene3D" id="3.10.28.10">
    <property type="entry name" value="Homing endonucleases"/>
    <property type="match status" value="1"/>
</dbReference>